<gene>
    <name evidence="1" type="ORF">GJQ55_06295</name>
</gene>
<reference evidence="1 2" key="1">
    <citation type="submission" date="2019-11" db="EMBL/GenBank/DDBJ databases">
        <title>Venatorbacter sp. nov. a predator of Campylobacter and other Gram-negative bacteria.</title>
        <authorList>
            <person name="Saeedi A."/>
            <person name="Cummings N.J."/>
            <person name="Connerton I.F."/>
            <person name="Connerton P.L."/>
        </authorList>
    </citation>
    <scope>NUCLEOTIDE SEQUENCE [LARGE SCALE GENOMIC DNA]</scope>
    <source>
        <strain evidence="1">XL5</strain>
    </source>
</reference>
<dbReference type="EMBL" id="CP046056">
    <property type="protein sequence ID" value="QQD24109.1"/>
    <property type="molecule type" value="Genomic_DNA"/>
</dbReference>
<dbReference type="KEGG" id="vcw:GJQ55_06295"/>
<sequence length="148" mass="17234">MIARLLQLFAQPAARPDRHTLDLACAALLTEIMRADHQLNAQEQASLQQTLRSLFHLNEQETAELMQEALQHSHGASDLFQFTDVINRHWQAEEKFRLLQGLWQVAYSDAHLDHYEEHMIRRISDLLHIPHSEFIRAKLSVKNPDQQP</sequence>
<organism evidence="1 2">
    <name type="scientific">Venatoribacter cucullus</name>
    <dbReference type="NCBI Taxonomy" id="2661630"/>
    <lineage>
        <taxon>Bacteria</taxon>
        <taxon>Pseudomonadati</taxon>
        <taxon>Pseudomonadota</taxon>
        <taxon>Gammaproteobacteria</taxon>
        <taxon>Oceanospirillales</taxon>
        <taxon>Oceanospirillaceae</taxon>
        <taxon>Venatoribacter</taxon>
    </lineage>
</organism>
<keyword evidence="2" id="KW-1185">Reference proteome</keyword>
<dbReference type="InterPro" id="IPR007791">
    <property type="entry name" value="DjlA_N"/>
</dbReference>
<dbReference type="InterPro" id="IPR029024">
    <property type="entry name" value="TerB-like"/>
</dbReference>
<dbReference type="SUPFAM" id="SSF158682">
    <property type="entry name" value="TerB-like"/>
    <property type="match status" value="1"/>
</dbReference>
<accession>A0A9E8JQ28</accession>
<evidence type="ECO:0000313" key="2">
    <source>
        <dbReference type="Proteomes" id="UP000596074"/>
    </source>
</evidence>
<name>A0A9E8JQ28_9GAMM</name>
<dbReference type="Pfam" id="PF05099">
    <property type="entry name" value="TerB"/>
    <property type="match status" value="1"/>
</dbReference>
<dbReference type="CDD" id="cd07313">
    <property type="entry name" value="terB_like_2"/>
    <property type="match status" value="1"/>
</dbReference>
<protein>
    <submittedName>
        <fullName evidence="1">TerB family tellurite resistance protein</fullName>
    </submittedName>
</protein>
<proteinExistence type="predicted"/>
<evidence type="ECO:0000313" key="1">
    <source>
        <dbReference type="EMBL" id="QQD24109.1"/>
    </source>
</evidence>
<dbReference type="RefSeq" id="WP_228346666.1">
    <property type="nucleotide sequence ID" value="NZ_CP045550.1"/>
</dbReference>
<dbReference type="Gene3D" id="1.10.3680.10">
    <property type="entry name" value="TerB-like"/>
    <property type="match status" value="1"/>
</dbReference>
<dbReference type="AlphaFoldDB" id="A0A9E8JQ28"/>
<dbReference type="Proteomes" id="UP000596074">
    <property type="component" value="Chromosome"/>
</dbReference>